<dbReference type="PROSITE" id="PS00216">
    <property type="entry name" value="SUGAR_TRANSPORT_1"/>
    <property type="match status" value="1"/>
</dbReference>
<feature type="transmembrane region" description="Helical" evidence="8">
    <location>
        <begin position="199"/>
        <end position="225"/>
    </location>
</feature>
<keyword evidence="11" id="KW-1185">Reference proteome</keyword>
<protein>
    <submittedName>
        <fullName evidence="10">MFS transporter</fullName>
    </submittedName>
</protein>
<keyword evidence="5 8" id="KW-0812">Transmembrane</keyword>
<feature type="transmembrane region" description="Helical" evidence="8">
    <location>
        <begin position="324"/>
        <end position="344"/>
    </location>
</feature>
<dbReference type="PANTHER" id="PTHR43271:SF2">
    <property type="entry name" value="BLL2771 PROTEIN"/>
    <property type="match status" value="1"/>
</dbReference>
<keyword evidence="4" id="KW-1003">Cell membrane</keyword>
<evidence type="ECO:0000256" key="5">
    <source>
        <dbReference type="ARBA" id="ARBA00022692"/>
    </source>
</evidence>
<comment type="similarity">
    <text evidence="2">Belongs to the major facilitator superfamily.</text>
</comment>
<dbReference type="SUPFAM" id="SSF103473">
    <property type="entry name" value="MFS general substrate transporter"/>
    <property type="match status" value="1"/>
</dbReference>
<evidence type="ECO:0000313" key="11">
    <source>
        <dbReference type="Proteomes" id="UP000215509"/>
    </source>
</evidence>
<feature type="domain" description="Major facilitator superfamily (MFS) profile" evidence="9">
    <location>
        <begin position="1"/>
        <end position="376"/>
    </location>
</feature>
<dbReference type="PROSITE" id="PS50850">
    <property type="entry name" value="MFS"/>
    <property type="match status" value="1"/>
</dbReference>
<accession>A0A229UGD2</accession>
<dbReference type="Pfam" id="PF07690">
    <property type="entry name" value="MFS_1"/>
    <property type="match status" value="1"/>
</dbReference>
<dbReference type="InterPro" id="IPR020846">
    <property type="entry name" value="MFS_dom"/>
</dbReference>
<dbReference type="InterPro" id="IPR005829">
    <property type="entry name" value="Sugar_transporter_CS"/>
</dbReference>
<feature type="transmembrane region" description="Helical" evidence="8">
    <location>
        <begin position="237"/>
        <end position="258"/>
    </location>
</feature>
<dbReference type="GO" id="GO:0005886">
    <property type="term" value="C:plasma membrane"/>
    <property type="evidence" value="ECO:0007669"/>
    <property type="project" value="UniProtKB-SubCell"/>
</dbReference>
<dbReference type="Gene3D" id="1.20.1250.20">
    <property type="entry name" value="MFS general substrate transporter like domains"/>
    <property type="match status" value="2"/>
</dbReference>
<dbReference type="PANTHER" id="PTHR43271">
    <property type="entry name" value="BLL2771 PROTEIN"/>
    <property type="match status" value="1"/>
</dbReference>
<evidence type="ECO:0000259" key="9">
    <source>
        <dbReference type="PROSITE" id="PS50850"/>
    </source>
</evidence>
<evidence type="ECO:0000313" key="10">
    <source>
        <dbReference type="EMBL" id="OXM82405.1"/>
    </source>
</evidence>
<name>A0A229UGD2_9BACL</name>
<comment type="caution">
    <text evidence="10">The sequence shown here is derived from an EMBL/GenBank/DDBJ whole genome shotgun (WGS) entry which is preliminary data.</text>
</comment>
<reference evidence="10 11" key="1">
    <citation type="submission" date="2017-07" db="EMBL/GenBank/DDBJ databases">
        <title>Genome sequencing and assembly of Paenibacillus rigui.</title>
        <authorList>
            <person name="Mayilraj S."/>
        </authorList>
    </citation>
    <scope>NUCLEOTIDE SEQUENCE [LARGE SCALE GENOMIC DNA]</scope>
    <source>
        <strain evidence="10 11">JCM 16352</strain>
    </source>
</reference>
<gene>
    <name evidence="10" type="ORF">CF651_31090</name>
</gene>
<keyword evidence="3" id="KW-0813">Transport</keyword>
<evidence type="ECO:0000256" key="1">
    <source>
        <dbReference type="ARBA" id="ARBA00004651"/>
    </source>
</evidence>
<dbReference type="CDD" id="cd17324">
    <property type="entry name" value="MFS_NepI_like"/>
    <property type="match status" value="1"/>
</dbReference>
<feature type="transmembrane region" description="Helical" evidence="8">
    <location>
        <begin position="350"/>
        <end position="372"/>
    </location>
</feature>
<comment type="subcellular location">
    <subcellularLocation>
        <location evidence="1">Cell membrane</location>
        <topology evidence="1">Multi-pass membrane protein</topology>
    </subcellularLocation>
</comment>
<dbReference type="GO" id="GO:0022857">
    <property type="term" value="F:transmembrane transporter activity"/>
    <property type="evidence" value="ECO:0007669"/>
    <property type="project" value="InterPro"/>
</dbReference>
<evidence type="ECO:0000256" key="3">
    <source>
        <dbReference type="ARBA" id="ARBA00022448"/>
    </source>
</evidence>
<feature type="transmembrane region" description="Helical" evidence="8">
    <location>
        <begin position="68"/>
        <end position="86"/>
    </location>
</feature>
<evidence type="ECO:0000256" key="2">
    <source>
        <dbReference type="ARBA" id="ARBA00008335"/>
    </source>
</evidence>
<dbReference type="OrthoDB" id="9781156at2"/>
<organism evidence="10 11">
    <name type="scientific">Paenibacillus rigui</name>
    <dbReference type="NCBI Taxonomy" id="554312"/>
    <lineage>
        <taxon>Bacteria</taxon>
        <taxon>Bacillati</taxon>
        <taxon>Bacillota</taxon>
        <taxon>Bacilli</taxon>
        <taxon>Bacillales</taxon>
        <taxon>Paenibacillaceae</taxon>
        <taxon>Paenibacillus</taxon>
    </lineage>
</organism>
<dbReference type="Proteomes" id="UP000215509">
    <property type="component" value="Unassembled WGS sequence"/>
</dbReference>
<keyword evidence="7 8" id="KW-0472">Membrane</keyword>
<feature type="transmembrane region" description="Helical" evidence="8">
    <location>
        <begin position="128"/>
        <end position="146"/>
    </location>
</feature>
<feature type="transmembrane region" description="Helical" evidence="8">
    <location>
        <begin position="98"/>
        <end position="116"/>
    </location>
</feature>
<dbReference type="InterPro" id="IPR011701">
    <property type="entry name" value="MFS"/>
</dbReference>
<proteinExistence type="inferred from homology"/>
<dbReference type="EMBL" id="NMQW01000076">
    <property type="protein sequence ID" value="OXM82405.1"/>
    <property type="molecule type" value="Genomic_DNA"/>
</dbReference>
<dbReference type="RefSeq" id="WP_094018748.1">
    <property type="nucleotide sequence ID" value="NZ_NMQW01000076.1"/>
</dbReference>
<keyword evidence="6 8" id="KW-1133">Transmembrane helix</keyword>
<feature type="transmembrane region" description="Helical" evidence="8">
    <location>
        <begin position="289"/>
        <end position="312"/>
    </location>
</feature>
<evidence type="ECO:0000256" key="8">
    <source>
        <dbReference type="SAM" id="Phobius"/>
    </source>
</evidence>
<feature type="transmembrane region" description="Helical" evidence="8">
    <location>
        <begin position="36"/>
        <end position="61"/>
    </location>
</feature>
<evidence type="ECO:0000256" key="7">
    <source>
        <dbReference type="ARBA" id="ARBA00023136"/>
    </source>
</evidence>
<evidence type="ECO:0000256" key="6">
    <source>
        <dbReference type="ARBA" id="ARBA00022989"/>
    </source>
</evidence>
<feature type="transmembrane region" description="Helical" evidence="8">
    <location>
        <begin position="158"/>
        <end position="178"/>
    </location>
</feature>
<dbReference type="AlphaFoldDB" id="A0A229UGD2"/>
<evidence type="ECO:0000256" key="4">
    <source>
        <dbReference type="ARBA" id="ARBA00022475"/>
    </source>
</evidence>
<sequence>MGRIILIFLATMSVFILLYAPQPLLPLFAEQYGISIATASLTISVTIICLAVSSFVLAPFFDRWDRKTVVGIASLLLVVPSAMLTVTDSFAWMLVWRGLHGLCIPGVTAVLVAYASEEFPSAQRGRVLGIYVSATVAGGLVGRVIAGPIAETFSWHAVFGWIAVLSALVSALVWWLLPASKQKASKDRTGFLDHLRNRALLGTFLIGFSQFFAFIGFFTYLPFYAAGEPFRLSVTQISFLYGAYVFGVFSAPMAGYWSDRVGRRATMALGHLIGAAGILLTLWPTLPALLIGASILALGNFASQSATTAYVTDIATKARGAASSLYLVFFYVGGSLGAFVPGLLWSRFAWHGLVGLTVGTIVLALVSNYMFAGSAASGSPNRKPVSSQ</sequence>
<dbReference type="InterPro" id="IPR036259">
    <property type="entry name" value="MFS_trans_sf"/>
</dbReference>